<dbReference type="Proteomes" id="UP000617734">
    <property type="component" value="Unassembled WGS sequence"/>
</dbReference>
<feature type="transmembrane region" description="Helical" evidence="2">
    <location>
        <begin position="384"/>
        <end position="402"/>
    </location>
</feature>
<feature type="transmembrane region" description="Helical" evidence="2">
    <location>
        <begin position="800"/>
        <end position="822"/>
    </location>
</feature>
<organism evidence="3 4">
    <name type="scientific">Kitasatospora indigofera</name>
    <dbReference type="NCBI Taxonomy" id="67307"/>
    <lineage>
        <taxon>Bacteria</taxon>
        <taxon>Bacillati</taxon>
        <taxon>Actinomycetota</taxon>
        <taxon>Actinomycetes</taxon>
        <taxon>Kitasatosporales</taxon>
        <taxon>Streptomycetaceae</taxon>
        <taxon>Kitasatospora</taxon>
    </lineage>
</organism>
<feature type="transmembrane region" description="Helical" evidence="2">
    <location>
        <begin position="107"/>
        <end position="126"/>
    </location>
</feature>
<dbReference type="EMBL" id="BNBO01000058">
    <property type="protein sequence ID" value="GHH82369.1"/>
    <property type="molecule type" value="Genomic_DNA"/>
</dbReference>
<evidence type="ECO:0000256" key="2">
    <source>
        <dbReference type="SAM" id="Phobius"/>
    </source>
</evidence>
<dbReference type="GeneID" id="95356982"/>
<keyword evidence="2" id="KW-0812">Transmembrane</keyword>
<feature type="transmembrane region" description="Helical" evidence="2">
    <location>
        <begin position="243"/>
        <end position="264"/>
    </location>
</feature>
<dbReference type="PANTHER" id="PTHR38454">
    <property type="entry name" value="INTEGRAL MEMBRANE PROTEIN-RELATED"/>
    <property type="match status" value="1"/>
</dbReference>
<dbReference type="Pfam" id="PF09586">
    <property type="entry name" value="YfhO"/>
    <property type="match status" value="1"/>
</dbReference>
<feature type="region of interest" description="Disordered" evidence="1">
    <location>
        <begin position="824"/>
        <end position="872"/>
    </location>
</feature>
<keyword evidence="2" id="KW-1133">Transmembrane helix</keyword>
<feature type="transmembrane region" description="Helical" evidence="2">
    <location>
        <begin position="358"/>
        <end position="377"/>
    </location>
</feature>
<feature type="transmembrane region" description="Helical" evidence="2">
    <location>
        <begin position="161"/>
        <end position="182"/>
    </location>
</feature>
<evidence type="ECO:0000313" key="4">
    <source>
        <dbReference type="Proteomes" id="UP000617734"/>
    </source>
</evidence>
<evidence type="ECO:0000313" key="3">
    <source>
        <dbReference type="EMBL" id="GHH82369.1"/>
    </source>
</evidence>
<comment type="caution">
    <text evidence="3">The sequence shown here is derived from an EMBL/GenBank/DDBJ whole genome shotgun (WGS) entry which is preliminary data.</text>
</comment>
<evidence type="ECO:0008006" key="5">
    <source>
        <dbReference type="Google" id="ProtNLM"/>
    </source>
</evidence>
<name>A0A919GDA3_9ACTN</name>
<dbReference type="AlphaFoldDB" id="A0A919GDA3"/>
<keyword evidence="4" id="KW-1185">Reference proteome</keyword>
<feature type="transmembrane region" description="Helical" evidence="2">
    <location>
        <begin position="189"/>
        <end position="210"/>
    </location>
</feature>
<feature type="transmembrane region" description="Helical" evidence="2">
    <location>
        <begin position="12"/>
        <end position="32"/>
    </location>
</feature>
<reference evidence="3" key="1">
    <citation type="journal article" date="2014" name="Int. J. Syst. Evol. Microbiol.">
        <title>Complete genome sequence of Corynebacterium casei LMG S-19264T (=DSM 44701T), isolated from a smear-ripened cheese.</title>
        <authorList>
            <consortium name="US DOE Joint Genome Institute (JGI-PGF)"/>
            <person name="Walter F."/>
            <person name="Albersmeier A."/>
            <person name="Kalinowski J."/>
            <person name="Ruckert C."/>
        </authorList>
    </citation>
    <scope>NUCLEOTIDE SEQUENCE</scope>
    <source>
        <strain evidence="3">JCM 4646</strain>
    </source>
</reference>
<feature type="transmembrane region" description="Helical" evidence="2">
    <location>
        <begin position="326"/>
        <end position="343"/>
    </location>
</feature>
<protein>
    <recommendedName>
        <fullName evidence="5">YfhO family protein</fullName>
    </recommendedName>
</protein>
<gene>
    <name evidence="3" type="ORF">GCM10018781_67130</name>
</gene>
<dbReference type="RefSeq" id="WP_190214693.1">
    <property type="nucleotide sequence ID" value="NZ_BNBO01000058.1"/>
</dbReference>
<feature type="transmembrane region" description="Helical" evidence="2">
    <location>
        <begin position="438"/>
        <end position="458"/>
    </location>
</feature>
<dbReference type="InterPro" id="IPR018580">
    <property type="entry name" value="Uncharacterised_YfhO"/>
</dbReference>
<sequence length="872" mass="87387">MSETLTPRRREAAAAGVAAVLAAGAYCLATAARGTYPLGPHAPAGAALADIAVPFHAHLWDLLHGNTTGDLLFNWGSGYGTPFLPDLAAYLLNPFSWLVGLFPRSSVGTAVFLVTVLSIAAAAALMTHALGRLHHGPPWLRALLAVGYALCAWVLDDGAANPGWMWGPVALPLLLLAADWCLHERRWAAGALCVAAAWTGSLHTAVAATLTAGLVLLVRLVVTAPLLPGSTLRAWVRVTGRAVTMTAAGALVSSPVLFVAVTAAQDARPGPLSATDGSPGLLAQLARLLPGGQAVPPLPDVAVGMLGLLLAASLPFNPRVRARERIAWCVLPALAALILLRRPEVLRWHGLALPVAGPYRAAFVVSGLLVLAAWVSLSHRPGPLALLGGAGLVLLLAVLAHGQDALRTPDWLRAAAGGAAALAALWALELLHDRSRASGLVTLALAAGVLGGAVWSAYTAGGPAVREVATAPAGAAHRALRAAEDWPAGRADPGPHAFTANDPLLLGGQGGGYASDQLPAALAQTLHDLGAGWTHSGRQTLSPDDPVGRALFGVRTYLVDGPAPDGFTVAHAPAPPLVTVRPPGPGDTGSVWTRRETVLGGPLYEVPVPVPAGGPPAVPHGSSGWSVPATPPGQAGTVLAASCPPGSTAYFQPLWFHGTVSGLGATFTSDGEQPYTAEGVRLLGPVPADGRVEVLLRTSAAGQVPARPLGCLRAGALEATLARLAAGGGAVVTAGGHSVSAVLPAGPAGTAVLSVPAVRGWSCSAGGGPYTAPQSVVGLIGVPLKPGDSRLTCSFRQPGLAPGLVVGLASAGVIALVAATHWPRRRPARSARATRRAGAAAAGGRGDGGSDGGGDGGSSGGSDGAASGSPPA</sequence>
<reference evidence="3" key="2">
    <citation type="submission" date="2020-09" db="EMBL/GenBank/DDBJ databases">
        <authorList>
            <person name="Sun Q."/>
            <person name="Ohkuma M."/>
        </authorList>
    </citation>
    <scope>NUCLEOTIDE SEQUENCE</scope>
    <source>
        <strain evidence="3">JCM 4646</strain>
    </source>
</reference>
<proteinExistence type="predicted"/>
<feature type="compositionally biased region" description="Basic residues" evidence="1">
    <location>
        <begin position="824"/>
        <end position="835"/>
    </location>
</feature>
<feature type="compositionally biased region" description="Gly residues" evidence="1">
    <location>
        <begin position="841"/>
        <end position="863"/>
    </location>
</feature>
<accession>A0A919GDA3</accession>
<keyword evidence="2" id="KW-0472">Membrane</keyword>
<feature type="transmembrane region" description="Helical" evidence="2">
    <location>
        <begin position="414"/>
        <end position="431"/>
    </location>
</feature>
<evidence type="ECO:0000256" key="1">
    <source>
        <dbReference type="SAM" id="MobiDB-lite"/>
    </source>
</evidence>
<dbReference type="PANTHER" id="PTHR38454:SF1">
    <property type="entry name" value="INTEGRAL MEMBRANE PROTEIN"/>
    <property type="match status" value="1"/>
</dbReference>